<feature type="transmembrane region" description="Helical" evidence="4">
    <location>
        <begin position="375"/>
        <end position="395"/>
    </location>
</feature>
<keyword evidence="1 4" id="KW-0812">Transmembrane</keyword>
<feature type="transmembrane region" description="Helical" evidence="4">
    <location>
        <begin position="280"/>
        <end position="301"/>
    </location>
</feature>
<dbReference type="AlphaFoldDB" id="Q1J2S3"/>
<evidence type="ECO:0000256" key="1">
    <source>
        <dbReference type="ARBA" id="ARBA00022692"/>
    </source>
</evidence>
<feature type="transmembrane region" description="Helical" evidence="4">
    <location>
        <begin position="242"/>
        <end position="268"/>
    </location>
</feature>
<dbReference type="InterPro" id="IPR011701">
    <property type="entry name" value="MFS"/>
</dbReference>
<dbReference type="InterPro" id="IPR036259">
    <property type="entry name" value="MFS_trans_sf"/>
</dbReference>
<keyword evidence="2 4" id="KW-1133">Transmembrane helix</keyword>
<feature type="domain" description="Major facilitator superfamily (MFS) profile" evidence="5">
    <location>
        <begin position="28"/>
        <end position="423"/>
    </location>
</feature>
<dbReference type="GO" id="GO:0022857">
    <property type="term" value="F:transmembrane transporter activity"/>
    <property type="evidence" value="ECO:0007669"/>
    <property type="project" value="InterPro"/>
</dbReference>
<geneLocation type="plasmid" evidence="6 7">
    <name>pDGEO01</name>
</geneLocation>
<dbReference type="Gene3D" id="1.20.1250.20">
    <property type="entry name" value="MFS general substrate transporter like domains"/>
    <property type="match status" value="2"/>
</dbReference>
<feature type="transmembrane region" description="Helical" evidence="4">
    <location>
        <begin position="69"/>
        <end position="89"/>
    </location>
</feature>
<dbReference type="SUPFAM" id="SSF103473">
    <property type="entry name" value="MFS general substrate transporter"/>
    <property type="match status" value="1"/>
</dbReference>
<dbReference type="Proteomes" id="UP000002431">
    <property type="component" value="Plasmid pDGEO01"/>
</dbReference>
<feature type="transmembrane region" description="Helical" evidence="4">
    <location>
        <begin position="127"/>
        <end position="147"/>
    </location>
</feature>
<dbReference type="EMBL" id="CP000358">
    <property type="protein sequence ID" value="ABF44211.1"/>
    <property type="molecule type" value="Genomic_DNA"/>
</dbReference>
<feature type="transmembrane region" description="Helical" evidence="4">
    <location>
        <begin position="313"/>
        <end position="331"/>
    </location>
</feature>
<keyword evidence="3 4" id="KW-0472">Membrane</keyword>
<reference evidence="6" key="1">
    <citation type="submission" date="2006-04" db="EMBL/GenBank/DDBJ databases">
        <title>Complete sequence of plasmid1 pDGEO01 of Deinococcus geothermalis DSM 11300.</title>
        <authorList>
            <consortium name="US DOE Joint Genome Institute"/>
            <person name="Copeland A."/>
            <person name="Lucas S."/>
            <person name="Lapidus A."/>
            <person name="Barry K."/>
            <person name="Detter J.C."/>
            <person name="Glavina del Rio T."/>
            <person name="Hammon N."/>
            <person name="Israni S."/>
            <person name="Dalin E."/>
            <person name="Tice H."/>
            <person name="Pitluck S."/>
            <person name="Brettin T."/>
            <person name="Bruce D."/>
            <person name="Han C."/>
            <person name="Tapia R."/>
            <person name="Saunders E."/>
            <person name="Gilna P."/>
            <person name="Schmutz J."/>
            <person name="Larimer F."/>
            <person name="Land M."/>
            <person name="Hauser L."/>
            <person name="Kyrpides N."/>
            <person name="Kim E."/>
            <person name="Daly M.J."/>
            <person name="Fredrickson J.K."/>
            <person name="Makarova K.S."/>
            <person name="Gaidamakova E.K."/>
            <person name="Zhai M."/>
            <person name="Richardson P."/>
        </authorList>
    </citation>
    <scope>NUCLEOTIDE SEQUENCE</scope>
    <source>
        <strain evidence="6">DSM 11300</strain>
        <plasmid evidence="6">pDGEO01</plasmid>
    </source>
</reference>
<dbReference type="KEGG" id="dge:Dgeo_2779"/>
<evidence type="ECO:0000313" key="7">
    <source>
        <dbReference type="Proteomes" id="UP000002431"/>
    </source>
</evidence>
<feature type="transmembrane region" description="Helical" evidence="4">
    <location>
        <begin position="337"/>
        <end position="363"/>
    </location>
</feature>
<dbReference type="PANTHER" id="PTHR23528:SF1">
    <property type="entry name" value="MAJOR FACILITATOR SUPERFAMILY (MFS) PROFILE DOMAIN-CONTAINING PROTEIN"/>
    <property type="match status" value="1"/>
</dbReference>
<evidence type="ECO:0000313" key="6">
    <source>
        <dbReference type="EMBL" id="ABF44211.1"/>
    </source>
</evidence>
<keyword evidence="6" id="KW-0614">Plasmid</keyword>
<dbReference type="PROSITE" id="PS50850">
    <property type="entry name" value="MFS"/>
    <property type="match status" value="1"/>
</dbReference>
<gene>
    <name evidence="6" type="ordered locus">Dgeo_2779</name>
</gene>
<dbReference type="InterPro" id="IPR020846">
    <property type="entry name" value="MFS_dom"/>
</dbReference>
<dbReference type="Pfam" id="PF07690">
    <property type="entry name" value="MFS_1"/>
    <property type="match status" value="1"/>
</dbReference>
<feature type="transmembrane region" description="Helical" evidence="4">
    <location>
        <begin position="159"/>
        <end position="179"/>
    </location>
</feature>
<name>Q1J2S3_DEIGD</name>
<sequence>MAEQKGSTPLSGTPVGLSQQPATPFGRLLTGMVVGQFGYTLATVIPLALLLTFKFLALDPQHATAHFSAAVGIGSLVSLVSFFVGGALSDRTGLRVGRRRPWILLGTLVGAAALVALGVATTVAAVTLLWCAVQAGYTFANAAYSALIPDQVQETRRGTASGVIGMFNPLAIMLGFTLMTALNNLPLTNKFNFLALVSVVGALVACLLVREHKHYYVAPRTQRLSLPERLSRIYPNPRRYPAFSWAFATRLFAGLAFATQTFGALYLIQRFQVPQDRVAGMMALTTLTSTLGLALASVLGGMLSDRVRKQKPFVAVSAVILALGLLIQALAPGFPVFMIGGAVLGIGFGAFLAVDIALVARILPSKEDAAKDFGIMNIAGALPNSIAPALAPMLIGLGGFPLFFGVFALFGLLSAVAVAPIPEMSPHPQPAESSAPVQPDLAV</sequence>
<evidence type="ECO:0000259" key="5">
    <source>
        <dbReference type="PROSITE" id="PS50850"/>
    </source>
</evidence>
<dbReference type="HOGENOM" id="CLU_040011_1_1_0"/>
<protein>
    <submittedName>
        <fullName evidence="6">Major facilitator superfamily MFS_1</fullName>
    </submittedName>
</protein>
<feature type="transmembrane region" description="Helical" evidence="4">
    <location>
        <begin position="401"/>
        <end position="421"/>
    </location>
</feature>
<keyword evidence="7" id="KW-1185">Reference proteome</keyword>
<accession>Q1J2S3</accession>
<feature type="transmembrane region" description="Helical" evidence="4">
    <location>
        <begin position="37"/>
        <end position="57"/>
    </location>
</feature>
<proteinExistence type="predicted"/>
<evidence type="ECO:0000256" key="2">
    <source>
        <dbReference type="ARBA" id="ARBA00022989"/>
    </source>
</evidence>
<feature type="transmembrane region" description="Helical" evidence="4">
    <location>
        <begin position="101"/>
        <end position="121"/>
    </location>
</feature>
<evidence type="ECO:0000256" key="4">
    <source>
        <dbReference type="SAM" id="Phobius"/>
    </source>
</evidence>
<evidence type="ECO:0000256" key="3">
    <source>
        <dbReference type="ARBA" id="ARBA00023136"/>
    </source>
</evidence>
<dbReference type="PANTHER" id="PTHR23528">
    <property type="match status" value="1"/>
</dbReference>
<feature type="transmembrane region" description="Helical" evidence="4">
    <location>
        <begin position="191"/>
        <end position="210"/>
    </location>
</feature>
<organism evidence="6 7">
    <name type="scientific">Deinococcus geothermalis (strain DSM 11300 / CIP 105573 / AG-3a)</name>
    <dbReference type="NCBI Taxonomy" id="319795"/>
    <lineage>
        <taxon>Bacteria</taxon>
        <taxon>Thermotogati</taxon>
        <taxon>Deinococcota</taxon>
        <taxon>Deinococci</taxon>
        <taxon>Deinococcales</taxon>
        <taxon>Deinococcaceae</taxon>
        <taxon>Deinococcus</taxon>
    </lineage>
</organism>
<dbReference type="eggNOG" id="COG2211">
    <property type="taxonomic scope" value="Bacteria"/>
</dbReference>